<protein>
    <submittedName>
        <fullName evidence="1">Uncharacterized protein</fullName>
    </submittedName>
</protein>
<dbReference type="EMBL" id="APOJ01000022">
    <property type="protein sequence ID" value="ENU27397.1"/>
    <property type="molecule type" value="Genomic_DNA"/>
</dbReference>
<gene>
    <name evidence="1" type="ORF">F992_01511</name>
</gene>
<evidence type="ECO:0000313" key="1">
    <source>
        <dbReference type="EMBL" id="ENU27397.1"/>
    </source>
</evidence>
<organism evidence="1 2">
    <name type="scientific">Acinetobacter modestus</name>
    <dbReference type="NCBI Taxonomy" id="1776740"/>
    <lineage>
        <taxon>Bacteria</taxon>
        <taxon>Pseudomonadati</taxon>
        <taxon>Pseudomonadota</taxon>
        <taxon>Gammaproteobacteria</taxon>
        <taxon>Moraxellales</taxon>
        <taxon>Moraxellaceae</taxon>
        <taxon>Acinetobacter</taxon>
    </lineage>
</organism>
<sequence>MSAFVSQYPVAIDESMVGEYPALVKSGAGYFYDDVLEYRVWCHPERGALDEYEGQDYYCAFSSYEDAQQFSEQTAGAEHPLVLIRQSCWINEPQTGVFTADRGERLTEWQVIWLNNAKRQDGDIENFFAERGIAFTGYQEVMDATPFTRDFNPQAYKAFPQYLGVIACSCVIDGKLPIRWVSHAGGDWQMYCHVDAHDFSENSLDFEQNIQLTNMAQLLKYNPDLQILYDLPIDKGAYRDHVESIWQYFDDYDVDQ</sequence>
<keyword evidence="2" id="KW-1185">Reference proteome</keyword>
<reference evidence="2" key="1">
    <citation type="submission" date="2013-02" db="EMBL/GenBank/DDBJ databases">
        <title>The Genome Sequence of Acinetobacter sp. NIPH 236.</title>
        <authorList>
            <consortium name="The Broad Institute Genome Sequencing Platform"/>
            <consortium name="The Broad Institute Genome Sequencing Center for Infectious Disease"/>
            <person name="Cerqueira G."/>
            <person name="Feldgarden M."/>
            <person name="Courvalin P."/>
            <person name="Perichon B."/>
            <person name="Grillot-Courvalin C."/>
            <person name="Clermont D."/>
            <person name="Rocha E."/>
            <person name="Yoon E.-J."/>
            <person name="Nemec A."/>
            <person name="Walker B."/>
            <person name="Young S.K."/>
            <person name="Zeng Q."/>
            <person name="Gargeya S."/>
            <person name="Fitzgerald M."/>
            <person name="Haas B."/>
            <person name="Abouelleil A."/>
            <person name="Alvarado L."/>
            <person name="Arachchi H.M."/>
            <person name="Berlin A.M."/>
            <person name="Chapman S.B."/>
            <person name="Dewar J."/>
            <person name="Goldberg J."/>
            <person name="Griggs A."/>
            <person name="Gujja S."/>
            <person name="Hansen M."/>
            <person name="Howarth C."/>
            <person name="Imamovic A."/>
            <person name="Larimer J."/>
            <person name="McCowan C."/>
            <person name="Murphy C."/>
            <person name="Neiman D."/>
            <person name="Pearson M."/>
            <person name="Priest M."/>
            <person name="Roberts A."/>
            <person name="Saif S."/>
            <person name="Shea T."/>
            <person name="Sisk P."/>
            <person name="Sykes S."/>
            <person name="Wortman J."/>
            <person name="Nusbaum C."/>
            <person name="Birren B."/>
        </authorList>
    </citation>
    <scope>NUCLEOTIDE SEQUENCE [LARGE SCALE GENOMIC DNA]</scope>
    <source>
        <strain evidence="2">NIPH 236</strain>
    </source>
</reference>
<dbReference type="Proteomes" id="UP000013190">
    <property type="component" value="Unassembled WGS sequence"/>
</dbReference>
<comment type="caution">
    <text evidence="1">The sequence shown here is derived from an EMBL/GenBank/DDBJ whole genome shotgun (WGS) entry which is preliminary data.</text>
</comment>
<dbReference type="GeneID" id="92834919"/>
<proteinExistence type="predicted"/>
<evidence type="ECO:0000313" key="2">
    <source>
        <dbReference type="Proteomes" id="UP000013190"/>
    </source>
</evidence>
<accession>A0ABN0JQ97</accession>
<reference evidence="1 2" key="2">
    <citation type="journal article" date="2016" name="Int. J. Syst. Evol. Microbiol.">
        <title>Taxonomy of haemolytic and/or proteolytic strains of the genus Acinetobacter with the proposal of Acinetobacter courvalinii sp. nov. (genomic species 14 sensu Bouvet &amp; Jeanjean), Acinetobacter dispersus sp. nov. (genomic species 17), Acinetobacter modestus sp. nov., Acinetobacter proteolyticus sp. nov. and Acinetobacter vivianii sp. nov.</title>
        <authorList>
            <person name="Nemec A."/>
            <person name="Radolfova-Krizova L."/>
            <person name="Maixnerova M."/>
            <person name="Vrestiakova E."/>
            <person name="Jezek P."/>
            <person name="Sedo O."/>
        </authorList>
    </citation>
    <scope>NUCLEOTIDE SEQUENCE [LARGE SCALE GENOMIC DNA]</scope>
    <source>
        <strain evidence="1 2">NIPH 236</strain>
    </source>
</reference>
<dbReference type="RefSeq" id="WP_004661451.1">
    <property type="nucleotide sequence ID" value="NZ_BMDV01000002.1"/>
</dbReference>
<name>A0ABN0JQ97_9GAMM</name>